<reference evidence="2 3" key="1">
    <citation type="submission" date="2021-06" db="EMBL/GenBank/DDBJ databases">
        <title>Rheinheimera indica sp. nov., isolated from deep-sea sediment.</title>
        <authorList>
            <person name="Wang Z."/>
            <person name="Zhang X.-Y."/>
        </authorList>
    </citation>
    <scope>NUCLEOTIDE SEQUENCE [LARGE SCALE GENOMIC DNA]</scope>
    <source>
        <strain evidence="2 3">SM2107</strain>
    </source>
</reference>
<organism evidence="2 3">
    <name type="scientific">Arsukibacterium indicum</name>
    <dbReference type="NCBI Taxonomy" id="2848612"/>
    <lineage>
        <taxon>Bacteria</taxon>
        <taxon>Pseudomonadati</taxon>
        <taxon>Pseudomonadota</taxon>
        <taxon>Gammaproteobacteria</taxon>
        <taxon>Chromatiales</taxon>
        <taxon>Chromatiaceae</taxon>
        <taxon>Arsukibacterium</taxon>
    </lineage>
</organism>
<sequence length="122" mass="14082">MQTNHLKLFITIFSAVFLALTCFTILTAYTVNAALKEYYLAQLNHAVESLKSIPRPPQKLFTPPPITPQPTSDQLRQQRAADAAKANDKQLCDYWTAEYRKSQNEVHKTYRDSACFRYKNRP</sequence>
<name>A0ABS6MM26_9GAMM</name>
<dbReference type="Proteomes" id="UP000704611">
    <property type="component" value="Unassembled WGS sequence"/>
</dbReference>
<protein>
    <submittedName>
        <fullName evidence="2">Uncharacterized protein</fullName>
    </submittedName>
</protein>
<evidence type="ECO:0000313" key="3">
    <source>
        <dbReference type="Proteomes" id="UP000704611"/>
    </source>
</evidence>
<accession>A0ABS6MM26</accession>
<comment type="caution">
    <text evidence="2">The sequence shown here is derived from an EMBL/GenBank/DDBJ whole genome shotgun (WGS) entry which is preliminary data.</text>
</comment>
<feature type="compositionally biased region" description="Pro residues" evidence="1">
    <location>
        <begin position="54"/>
        <end position="68"/>
    </location>
</feature>
<gene>
    <name evidence="2" type="ORF">KQY15_12305</name>
</gene>
<proteinExistence type="predicted"/>
<evidence type="ECO:0000313" key="2">
    <source>
        <dbReference type="EMBL" id="MBV2129868.1"/>
    </source>
</evidence>
<dbReference type="RefSeq" id="WP_217669567.1">
    <property type="nucleotide sequence ID" value="NZ_JAHRID010000005.1"/>
</dbReference>
<keyword evidence="3" id="KW-1185">Reference proteome</keyword>
<dbReference type="EMBL" id="JAHRID010000005">
    <property type="protein sequence ID" value="MBV2129868.1"/>
    <property type="molecule type" value="Genomic_DNA"/>
</dbReference>
<feature type="region of interest" description="Disordered" evidence="1">
    <location>
        <begin position="54"/>
        <end position="73"/>
    </location>
</feature>
<evidence type="ECO:0000256" key="1">
    <source>
        <dbReference type="SAM" id="MobiDB-lite"/>
    </source>
</evidence>